<dbReference type="KEGG" id="doa:AXF15_08545"/>
<dbReference type="InterPro" id="IPR041614">
    <property type="entry name" value="DprA_WH"/>
</dbReference>
<dbReference type="Gene3D" id="1.10.10.10">
    <property type="entry name" value="Winged helix-like DNA-binding domain superfamily/Winged helix DNA-binding domain"/>
    <property type="match status" value="1"/>
</dbReference>
<keyword evidence="5" id="KW-1185">Reference proteome</keyword>
<dbReference type="Proteomes" id="UP000063964">
    <property type="component" value="Chromosome"/>
</dbReference>
<dbReference type="SUPFAM" id="SSF102405">
    <property type="entry name" value="MCP/YpsA-like"/>
    <property type="match status" value="1"/>
</dbReference>
<evidence type="ECO:0000313" key="5">
    <source>
        <dbReference type="Proteomes" id="UP000063964"/>
    </source>
</evidence>
<dbReference type="Pfam" id="PF02481">
    <property type="entry name" value="DNA_processg_A"/>
    <property type="match status" value="1"/>
</dbReference>
<name>A0A120KN60_9BACT</name>
<evidence type="ECO:0000259" key="2">
    <source>
        <dbReference type="Pfam" id="PF02481"/>
    </source>
</evidence>
<dbReference type="InterPro" id="IPR003488">
    <property type="entry name" value="DprA"/>
</dbReference>
<feature type="domain" description="DprA winged helix" evidence="3">
    <location>
        <begin position="309"/>
        <end position="369"/>
    </location>
</feature>
<dbReference type="PANTHER" id="PTHR43022">
    <property type="entry name" value="PROTEIN SMF"/>
    <property type="match status" value="1"/>
</dbReference>
<evidence type="ECO:0000313" key="4">
    <source>
        <dbReference type="EMBL" id="AMD93140.1"/>
    </source>
</evidence>
<dbReference type="Gene3D" id="3.40.50.450">
    <property type="match status" value="1"/>
</dbReference>
<comment type="similarity">
    <text evidence="1">Belongs to the DprA/Smf family.</text>
</comment>
<organism evidence="4 5">
    <name type="scientific">Desulfomicrobium orale DSM 12838</name>
    <dbReference type="NCBI Taxonomy" id="888061"/>
    <lineage>
        <taxon>Bacteria</taxon>
        <taxon>Pseudomonadati</taxon>
        <taxon>Thermodesulfobacteriota</taxon>
        <taxon>Desulfovibrionia</taxon>
        <taxon>Desulfovibrionales</taxon>
        <taxon>Desulfomicrobiaceae</taxon>
        <taxon>Desulfomicrobium</taxon>
    </lineage>
</organism>
<dbReference type="AlphaFoldDB" id="A0A120KN60"/>
<gene>
    <name evidence="4" type="ORF">AXF15_08545</name>
</gene>
<feature type="domain" description="Smf/DprA SLOG" evidence="2">
    <location>
        <begin position="90"/>
        <end position="292"/>
    </location>
</feature>
<accession>A0A120KN60</accession>
<dbReference type="GO" id="GO:0009294">
    <property type="term" value="P:DNA-mediated transformation"/>
    <property type="evidence" value="ECO:0007669"/>
    <property type="project" value="InterPro"/>
</dbReference>
<dbReference type="InterPro" id="IPR036388">
    <property type="entry name" value="WH-like_DNA-bd_sf"/>
</dbReference>
<protein>
    <submittedName>
        <fullName evidence="4">Uncharacterized protein</fullName>
    </submittedName>
</protein>
<proteinExistence type="inferred from homology"/>
<dbReference type="STRING" id="888061.AXF15_08545"/>
<dbReference type="InterPro" id="IPR057666">
    <property type="entry name" value="DrpA_SLOG"/>
</dbReference>
<reference evidence="5" key="1">
    <citation type="submission" date="2016-02" db="EMBL/GenBank/DDBJ databases">
        <authorList>
            <person name="Holder M.E."/>
            <person name="Ajami N.J."/>
            <person name="Petrosino J.F."/>
        </authorList>
    </citation>
    <scope>NUCLEOTIDE SEQUENCE [LARGE SCALE GENOMIC DNA]</scope>
    <source>
        <strain evidence="5">DSM 12838</strain>
    </source>
</reference>
<dbReference type="PANTHER" id="PTHR43022:SF1">
    <property type="entry name" value="PROTEIN SMF"/>
    <property type="match status" value="1"/>
</dbReference>
<evidence type="ECO:0000256" key="1">
    <source>
        <dbReference type="ARBA" id="ARBA00006525"/>
    </source>
</evidence>
<dbReference type="NCBIfam" id="TIGR00732">
    <property type="entry name" value="dprA"/>
    <property type="match status" value="1"/>
</dbReference>
<sequence>MNPAGGFGMDELKACLALRHTKGLGARTWKRLLVEWGSAAEAVLHCRTWNTRGLAPARVQAEFQSGTWRTRAESEERAVRATGCKIVFWEDYPECLRQISDPPLCLYCLGDVSLLARPCVAVVGSRQASNYGLGMAGTIARDLGRAGICVVSGMAQGIDAAAHAGALEGPGSTIAVLGTGIDLVYPASNVRLRETIAERGLLVSEFSPGTRPEGPNFPHRNRIVSGLSLGVLVVEGALGSGSLVTAGLALRQNREVFALPGPANLKTYQGCHRLIREGACLVQSAEDILYELGPRLAAEAFVPAKLPAPPEAAPCTPEDPEHAELHGHLSAGPLHIDELVRLSGWSAEKVSAALLFMELQGLVKQLPGMYYSVCG</sequence>
<dbReference type="Pfam" id="PF17782">
    <property type="entry name" value="WHD_DprA"/>
    <property type="match status" value="1"/>
</dbReference>
<evidence type="ECO:0000259" key="3">
    <source>
        <dbReference type="Pfam" id="PF17782"/>
    </source>
</evidence>
<dbReference type="EMBL" id="CP014230">
    <property type="protein sequence ID" value="AMD93140.1"/>
    <property type="molecule type" value="Genomic_DNA"/>
</dbReference>